<name>A0A926S4D9_9SPHI</name>
<dbReference type="InterPro" id="IPR037143">
    <property type="entry name" value="4-PPantetheinyl_Trfase_dom_sf"/>
</dbReference>
<dbReference type="RefSeq" id="WP_191159872.1">
    <property type="nucleotide sequence ID" value="NZ_JACWMX010000001.1"/>
</dbReference>
<dbReference type="Proteomes" id="UP000619078">
    <property type="component" value="Unassembled WGS sequence"/>
</dbReference>
<organism evidence="3 4">
    <name type="scientific">Mucilaginibacter glaciei</name>
    <dbReference type="NCBI Taxonomy" id="2772109"/>
    <lineage>
        <taxon>Bacteria</taxon>
        <taxon>Pseudomonadati</taxon>
        <taxon>Bacteroidota</taxon>
        <taxon>Sphingobacteriia</taxon>
        <taxon>Sphingobacteriales</taxon>
        <taxon>Sphingobacteriaceae</taxon>
        <taxon>Mucilaginibacter</taxon>
    </lineage>
</organism>
<comment type="caution">
    <text evidence="3">The sequence shown here is derived from an EMBL/GenBank/DDBJ whole genome shotgun (WGS) entry which is preliminary data.</text>
</comment>
<evidence type="ECO:0000259" key="2">
    <source>
        <dbReference type="Pfam" id="PF01648"/>
    </source>
</evidence>
<keyword evidence="4" id="KW-1185">Reference proteome</keyword>
<dbReference type="InterPro" id="IPR008278">
    <property type="entry name" value="4-PPantetheinyl_Trfase_dom"/>
</dbReference>
<dbReference type="Gene3D" id="3.90.470.20">
    <property type="entry name" value="4'-phosphopantetheinyl transferase domain"/>
    <property type="match status" value="1"/>
</dbReference>
<proteinExistence type="predicted"/>
<evidence type="ECO:0000313" key="4">
    <source>
        <dbReference type="Proteomes" id="UP000619078"/>
    </source>
</evidence>
<keyword evidence="1 3" id="KW-0808">Transferase</keyword>
<accession>A0A926S4D9</accession>
<dbReference type="GO" id="GO:0008897">
    <property type="term" value="F:holo-[acyl-carrier-protein] synthase activity"/>
    <property type="evidence" value="ECO:0007669"/>
    <property type="project" value="InterPro"/>
</dbReference>
<dbReference type="EMBL" id="JACWMX010000001">
    <property type="protein sequence ID" value="MBD1391691.1"/>
    <property type="molecule type" value="Genomic_DNA"/>
</dbReference>
<dbReference type="Pfam" id="PF01648">
    <property type="entry name" value="ACPS"/>
    <property type="match status" value="1"/>
</dbReference>
<dbReference type="AlphaFoldDB" id="A0A926S4D9"/>
<dbReference type="SUPFAM" id="SSF56214">
    <property type="entry name" value="4'-phosphopantetheinyl transferase"/>
    <property type="match status" value="1"/>
</dbReference>
<reference evidence="3" key="1">
    <citation type="submission" date="2020-09" db="EMBL/GenBank/DDBJ databases">
        <title>Novel species of Mucilaginibacter isolated from a glacier on the Tibetan Plateau.</title>
        <authorList>
            <person name="Liu Q."/>
            <person name="Xin Y.-H."/>
        </authorList>
    </citation>
    <scope>NUCLEOTIDE SEQUENCE</scope>
    <source>
        <strain evidence="3">ZB1P21</strain>
    </source>
</reference>
<evidence type="ECO:0000256" key="1">
    <source>
        <dbReference type="ARBA" id="ARBA00022679"/>
    </source>
</evidence>
<feature type="domain" description="4'-phosphopantetheinyl transferase" evidence="2">
    <location>
        <begin position="5"/>
        <end position="84"/>
    </location>
</feature>
<gene>
    <name evidence="3" type="ORF">IDJ76_01145</name>
</gene>
<evidence type="ECO:0000313" key="3">
    <source>
        <dbReference type="EMBL" id="MBD1391691.1"/>
    </source>
</evidence>
<dbReference type="GO" id="GO:0000287">
    <property type="term" value="F:magnesium ion binding"/>
    <property type="evidence" value="ECO:0007669"/>
    <property type="project" value="InterPro"/>
</dbReference>
<protein>
    <submittedName>
        <fullName evidence="3">4'-phosphopantetheinyl transferase superfamily protein</fullName>
    </submittedName>
</protein>
<sequence length="215" mass="24417">MISAGNDIVSFAEINPVRTTQPAFYKKFLTDIEVSQYQKLPGKLISFEHYVWLLWSAKEASFKHLQRFHPPLVFSPLKFVVTVDRAQKVDTLLDPDDIQPDTEYICYGQIIAAGAELSFESFLCSEYVHTVICDSMAAGKSHQGVRRIADPSPQHQSEKVREFCLEKLSRVKFEGKFDFIKSEHGVPSISDVQSGLTYPVSFSHHGQFVAYSFKM</sequence>